<dbReference type="InterPro" id="IPR012340">
    <property type="entry name" value="NA-bd_OB-fold"/>
</dbReference>
<keyword evidence="1 3" id="KW-0820">tRNA-binding</keyword>
<dbReference type="InterPro" id="IPR002547">
    <property type="entry name" value="tRNA-bd_dom"/>
</dbReference>
<dbReference type="SMR" id="A2FFW8"/>
<dbReference type="SUPFAM" id="SSF50249">
    <property type="entry name" value="Nucleic acid-binding proteins"/>
    <property type="match status" value="1"/>
</dbReference>
<evidence type="ECO:0000256" key="4">
    <source>
        <dbReference type="SAM" id="MobiDB-lite"/>
    </source>
</evidence>
<dbReference type="STRING" id="5722.A2FFW8"/>
<dbReference type="RefSeq" id="XP_001309108.1">
    <property type="nucleotide sequence ID" value="XM_001309107.1"/>
</dbReference>
<dbReference type="Pfam" id="PF01588">
    <property type="entry name" value="tRNA_bind"/>
    <property type="match status" value="1"/>
</dbReference>
<feature type="region of interest" description="Disordered" evidence="4">
    <location>
        <begin position="1"/>
        <end position="42"/>
    </location>
</feature>
<evidence type="ECO:0000259" key="5">
    <source>
        <dbReference type="PROSITE" id="PS50886"/>
    </source>
</evidence>
<sequence length="206" mass="22718">MSEEVKPEVVAPAEPVAEKPQGKKREKKPKQPKAPEPPKEVFDPASYLDIRVGKIIQIEPHPDADTLYKEEIDIGNGVVKHVITGVRNFVPIEKMQDRHVVVFCNIKPSKIRGLPSEGMVFAASNADHTIVELLDPPAETPIGTRVLFGDFCKTEPVPVDTKGKLWKEAGPHCTIDADGFACYKGQHLTVPEGKISVPTLRSCEFH</sequence>
<evidence type="ECO:0000256" key="3">
    <source>
        <dbReference type="PROSITE-ProRule" id="PRU00209"/>
    </source>
</evidence>
<dbReference type="eggNOG" id="KOG2241">
    <property type="taxonomic scope" value="Eukaryota"/>
</dbReference>
<dbReference type="KEGG" id="tva:4753946"/>
<feature type="domain" description="TRNA-binding" evidence="5">
    <location>
        <begin position="44"/>
        <end position="147"/>
    </location>
</feature>
<dbReference type="InterPro" id="IPR051270">
    <property type="entry name" value="Tyrosine-tRNA_ligase_regulator"/>
</dbReference>
<name>A2FFW8_TRIV3</name>
<evidence type="ECO:0000313" key="6">
    <source>
        <dbReference type="EMBL" id="EAX96178.1"/>
    </source>
</evidence>
<dbReference type="GO" id="GO:0000049">
    <property type="term" value="F:tRNA binding"/>
    <property type="evidence" value="ECO:0007669"/>
    <property type="project" value="UniProtKB-UniRule"/>
</dbReference>
<dbReference type="Gene3D" id="2.40.50.140">
    <property type="entry name" value="Nucleic acid-binding proteins"/>
    <property type="match status" value="1"/>
</dbReference>
<dbReference type="VEuPathDB" id="TrichDB:TVAG_000070"/>
<keyword evidence="2 3" id="KW-0694">RNA-binding</keyword>
<evidence type="ECO:0000313" key="7">
    <source>
        <dbReference type="Proteomes" id="UP000001542"/>
    </source>
</evidence>
<dbReference type="EMBL" id="DS113770">
    <property type="protein sequence ID" value="EAX96178.1"/>
    <property type="molecule type" value="Genomic_DNA"/>
</dbReference>
<dbReference type="OMA" id="HTHSEGR"/>
<dbReference type="OrthoDB" id="19141at2759"/>
<proteinExistence type="predicted"/>
<reference evidence="6" key="2">
    <citation type="journal article" date="2007" name="Science">
        <title>Draft genome sequence of the sexually transmitted pathogen Trichomonas vaginalis.</title>
        <authorList>
            <person name="Carlton J.M."/>
            <person name="Hirt R.P."/>
            <person name="Silva J.C."/>
            <person name="Delcher A.L."/>
            <person name="Schatz M."/>
            <person name="Zhao Q."/>
            <person name="Wortman J.R."/>
            <person name="Bidwell S.L."/>
            <person name="Alsmark U.C.M."/>
            <person name="Besteiro S."/>
            <person name="Sicheritz-Ponten T."/>
            <person name="Noel C.J."/>
            <person name="Dacks J.B."/>
            <person name="Foster P.G."/>
            <person name="Simillion C."/>
            <person name="Van de Peer Y."/>
            <person name="Miranda-Saavedra D."/>
            <person name="Barton G.J."/>
            <person name="Westrop G.D."/>
            <person name="Mueller S."/>
            <person name="Dessi D."/>
            <person name="Fiori P.L."/>
            <person name="Ren Q."/>
            <person name="Paulsen I."/>
            <person name="Zhang H."/>
            <person name="Bastida-Corcuera F.D."/>
            <person name="Simoes-Barbosa A."/>
            <person name="Brown M.T."/>
            <person name="Hayes R.D."/>
            <person name="Mukherjee M."/>
            <person name="Okumura C.Y."/>
            <person name="Schneider R."/>
            <person name="Smith A.J."/>
            <person name="Vanacova S."/>
            <person name="Villalvazo M."/>
            <person name="Haas B.J."/>
            <person name="Pertea M."/>
            <person name="Feldblyum T.V."/>
            <person name="Utterback T.R."/>
            <person name="Shu C.L."/>
            <person name="Osoegawa K."/>
            <person name="de Jong P.J."/>
            <person name="Hrdy I."/>
            <person name="Horvathova L."/>
            <person name="Zubacova Z."/>
            <person name="Dolezal P."/>
            <person name="Malik S.B."/>
            <person name="Logsdon J.M. Jr."/>
            <person name="Henze K."/>
            <person name="Gupta A."/>
            <person name="Wang C.C."/>
            <person name="Dunne R.L."/>
            <person name="Upcroft J.A."/>
            <person name="Upcroft P."/>
            <person name="White O."/>
            <person name="Salzberg S.L."/>
            <person name="Tang P."/>
            <person name="Chiu C.-H."/>
            <person name="Lee Y.-S."/>
            <person name="Embley T.M."/>
            <person name="Coombs G.H."/>
            <person name="Mottram J.C."/>
            <person name="Tachezy J."/>
            <person name="Fraser-Liggett C.M."/>
            <person name="Johnson P.J."/>
        </authorList>
    </citation>
    <scope>NUCLEOTIDE SEQUENCE [LARGE SCALE GENOMIC DNA]</scope>
    <source>
        <strain evidence="6">G3</strain>
    </source>
</reference>
<dbReference type="InParanoid" id="A2FFW8"/>
<evidence type="ECO:0000256" key="1">
    <source>
        <dbReference type="ARBA" id="ARBA00022555"/>
    </source>
</evidence>
<dbReference type="CDD" id="cd02799">
    <property type="entry name" value="tRNA_bind_EMAP-II_like"/>
    <property type="match status" value="1"/>
</dbReference>
<accession>A2FFW8</accession>
<evidence type="ECO:0000256" key="2">
    <source>
        <dbReference type="ARBA" id="ARBA00022884"/>
    </source>
</evidence>
<dbReference type="AlphaFoldDB" id="A2FFW8"/>
<organism evidence="6 7">
    <name type="scientific">Trichomonas vaginalis (strain ATCC PRA-98 / G3)</name>
    <dbReference type="NCBI Taxonomy" id="412133"/>
    <lineage>
        <taxon>Eukaryota</taxon>
        <taxon>Metamonada</taxon>
        <taxon>Parabasalia</taxon>
        <taxon>Trichomonadida</taxon>
        <taxon>Trichomonadidae</taxon>
        <taxon>Trichomonas</taxon>
    </lineage>
</organism>
<dbReference type="Proteomes" id="UP000001542">
    <property type="component" value="Unassembled WGS sequence"/>
</dbReference>
<protein>
    <submittedName>
        <fullName evidence="6">tRNA binding domain containing protein</fullName>
    </submittedName>
</protein>
<reference evidence="6" key="1">
    <citation type="submission" date="2006-10" db="EMBL/GenBank/DDBJ databases">
        <authorList>
            <person name="Amadeo P."/>
            <person name="Zhao Q."/>
            <person name="Wortman J."/>
            <person name="Fraser-Liggett C."/>
            <person name="Carlton J."/>
        </authorList>
    </citation>
    <scope>NUCLEOTIDE SEQUENCE</scope>
    <source>
        <strain evidence="6">G3</strain>
    </source>
</reference>
<dbReference type="PROSITE" id="PS50886">
    <property type="entry name" value="TRBD"/>
    <property type="match status" value="1"/>
</dbReference>
<dbReference type="VEuPathDB" id="TrichDB:TVAGG3_0658070"/>
<gene>
    <name evidence="6" type="ORF">TVAG_000070</name>
</gene>
<dbReference type="PANTHER" id="PTHR11586">
    <property type="entry name" value="TRNA-AMINOACYLATION COFACTOR ARC1 FAMILY MEMBER"/>
    <property type="match status" value="1"/>
</dbReference>
<dbReference type="PANTHER" id="PTHR11586:SF33">
    <property type="entry name" value="AMINOACYL TRNA SYNTHASE COMPLEX-INTERACTING MULTIFUNCTIONAL PROTEIN 1"/>
    <property type="match status" value="1"/>
</dbReference>
<keyword evidence="7" id="KW-1185">Reference proteome</keyword>